<protein>
    <submittedName>
        <fullName evidence="2">Uncharacterized protein</fullName>
    </submittedName>
</protein>
<feature type="region of interest" description="Disordered" evidence="1">
    <location>
        <begin position="1"/>
        <end position="25"/>
    </location>
</feature>
<sequence length="99" mass="11336">MNPRIPTRIDDRQRDHRPVRTRLEDATTRLERAESQLQEMTARLDQVESRLQLLDRTVHAVARQSGISVGGPCNRCERSCLLIADGMMQCPTCGYQRSI</sequence>
<gene>
    <name evidence="2" type="ORF">DV706_14285</name>
</gene>
<dbReference type="Gene3D" id="1.20.5.340">
    <property type="match status" value="1"/>
</dbReference>
<proteinExistence type="predicted"/>
<dbReference type="RefSeq" id="WP_006065743.1">
    <property type="nucleotide sequence ID" value="NZ_CP031305.1"/>
</dbReference>
<dbReference type="AlphaFoldDB" id="A0A4D6HQ12"/>
<organism evidence="2 3">
    <name type="scientific">Natronorubrum bangense</name>
    <dbReference type="NCBI Taxonomy" id="61858"/>
    <lineage>
        <taxon>Archaea</taxon>
        <taxon>Methanobacteriati</taxon>
        <taxon>Methanobacteriota</taxon>
        <taxon>Stenosarchaea group</taxon>
        <taxon>Halobacteria</taxon>
        <taxon>Halobacteriales</taxon>
        <taxon>Natrialbaceae</taxon>
        <taxon>Natronorubrum</taxon>
    </lineage>
</organism>
<evidence type="ECO:0000313" key="3">
    <source>
        <dbReference type="Proteomes" id="UP000296822"/>
    </source>
</evidence>
<reference evidence="2 3" key="1">
    <citation type="journal article" date="2019" name="Nat. Commun.">
        <title>A new type of DNA phosphorothioation-based antiviral system in archaea.</title>
        <authorList>
            <person name="Xiong L."/>
            <person name="Liu S."/>
            <person name="Chen S."/>
            <person name="Xiao Y."/>
            <person name="Zhu B."/>
            <person name="Gao Y."/>
            <person name="Zhang Y."/>
            <person name="Chen B."/>
            <person name="Luo J."/>
            <person name="Deng Z."/>
            <person name="Chen X."/>
            <person name="Wang L."/>
            <person name="Chen S."/>
        </authorList>
    </citation>
    <scope>NUCLEOTIDE SEQUENCE [LARGE SCALE GENOMIC DNA]</scope>
    <source>
        <strain evidence="2 3">JCM 10635</strain>
    </source>
</reference>
<evidence type="ECO:0000313" key="2">
    <source>
        <dbReference type="EMBL" id="QCC55535.1"/>
    </source>
</evidence>
<dbReference type="KEGG" id="nbg:DV706_14285"/>
<dbReference type="Proteomes" id="UP000296822">
    <property type="component" value="Chromosome"/>
</dbReference>
<feature type="compositionally biased region" description="Basic and acidic residues" evidence="1">
    <location>
        <begin position="7"/>
        <end position="25"/>
    </location>
</feature>
<accession>A0A4D6HQ12</accession>
<dbReference type="EMBL" id="CP031305">
    <property type="protein sequence ID" value="QCC55535.1"/>
    <property type="molecule type" value="Genomic_DNA"/>
</dbReference>
<evidence type="ECO:0000256" key="1">
    <source>
        <dbReference type="SAM" id="MobiDB-lite"/>
    </source>
</evidence>
<dbReference type="SUPFAM" id="SSF57997">
    <property type="entry name" value="Tropomyosin"/>
    <property type="match status" value="1"/>
</dbReference>
<name>A0A4D6HQ12_9EURY</name>
<dbReference type="GeneID" id="39852432"/>